<name>A0A1I0KCA6_9ACTN</name>
<organism evidence="2 3">
    <name type="scientific">Nonomuraea wenchangensis</name>
    <dbReference type="NCBI Taxonomy" id="568860"/>
    <lineage>
        <taxon>Bacteria</taxon>
        <taxon>Bacillati</taxon>
        <taxon>Actinomycetota</taxon>
        <taxon>Actinomycetes</taxon>
        <taxon>Streptosporangiales</taxon>
        <taxon>Streptosporangiaceae</taxon>
        <taxon>Nonomuraea</taxon>
    </lineage>
</organism>
<dbReference type="RefSeq" id="WP_091085108.1">
    <property type="nucleotide sequence ID" value="NZ_FOHX01000007.1"/>
</dbReference>
<evidence type="ECO:0000256" key="1">
    <source>
        <dbReference type="SAM" id="MobiDB-lite"/>
    </source>
</evidence>
<feature type="region of interest" description="Disordered" evidence="1">
    <location>
        <begin position="1"/>
        <end position="27"/>
    </location>
</feature>
<dbReference type="EMBL" id="FOHX01000007">
    <property type="protein sequence ID" value="SEU21910.1"/>
    <property type="molecule type" value="Genomic_DNA"/>
</dbReference>
<protein>
    <recommendedName>
        <fullName evidence="4">DUF4829 domain-containing protein</fullName>
    </recommendedName>
</protein>
<evidence type="ECO:0000313" key="2">
    <source>
        <dbReference type="EMBL" id="SEU21910.1"/>
    </source>
</evidence>
<feature type="compositionally biased region" description="Low complexity" evidence="1">
    <location>
        <begin position="12"/>
        <end position="22"/>
    </location>
</feature>
<feature type="compositionally biased region" description="Basic residues" evidence="1">
    <location>
        <begin position="1"/>
        <end position="11"/>
    </location>
</feature>
<evidence type="ECO:0000313" key="3">
    <source>
        <dbReference type="Proteomes" id="UP000199361"/>
    </source>
</evidence>
<accession>A0A1I0KCA6</accession>
<dbReference type="OrthoDB" id="3549644at2"/>
<gene>
    <name evidence="2" type="ORF">SAMN05421811_107429</name>
</gene>
<evidence type="ECO:0008006" key="4">
    <source>
        <dbReference type="Google" id="ProtNLM"/>
    </source>
</evidence>
<proteinExistence type="predicted"/>
<reference evidence="2 3" key="1">
    <citation type="submission" date="2016-10" db="EMBL/GenBank/DDBJ databases">
        <authorList>
            <person name="de Groot N.N."/>
        </authorList>
    </citation>
    <scope>NUCLEOTIDE SEQUENCE [LARGE SCALE GENOMIC DNA]</scope>
    <source>
        <strain evidence="2 3">CGMCC 4.5598</strain>
    </source>
</reference>
<dbReference type="AlphaFoldDB" id="A0A1I0KCA6"/>
<dbReference type="Proteomes" id="UP000199361">
    <property type="component" value="Unassembled WGS sequence"/>
</dbReference>
<sequence length="77" mass="8387">MTRPAGARHRPAPAGAPAPDEYGPGGYRQVQGVFVTVDVRHCNEEPPNDDPHYPYSFLLGRRSDGDPWKIIDMGGLG</sequence>
<keyword evidence="3" id="KW-1185">Reference proteome</keyword>